<dbReference type="RefSeq" id="WP_006682460.1">
    <property type="nucleotide sequence ID" value="NZ_CAFB01000038.1"/>
</dbReference>
<accession>G2J8Y3</accession>
<name>G2J8Y3_9BURK</name>
<evidence type="ECO:0000313" key="2">
    <source>
        <dbReference type="EMBL" id="CCD29230.1"/>
    </source>
</evidence>
<sequence>MKAGHKPRGNPAGSAPLRGRLHRKAMEACSALHGAAQEPEHIHLYVRIPSTARRRLTGAQ</sequence>
<feature type="region of interest" description="Disordered" evidence="1">
    <location>
        <begin position="1"/>
        <end position="20"/>
    </location>
</feature>
<dbReference type="Proteomes" id="UP000054051">
    <property type="component" value="Unassembled WGS sequence"/>
</dbReference>
<evidence type="ECO:0000256" key="1">
    <source>
        <dbReference type="SAM" id="MobiDB-lite"/>
    </source>
</evidence>
<organism evidence="2 3">
    <name type="scientific">Candidatus Glomeribacter gigasporarum BEG34</name>
    <dbReference type="NCBI Taxonomy" id="1070319"/>
    <lineage>
        <taxon>Bacteria</taxon>
        <taxon>Pseudomonadati</taxon>
        <taxon>Pseudomonadota</taxon>
        <taxon>Betaproteobacteria</taxon>
        <taxon>Burkholderiales</taxon>
        <taxon>Burkholderiaceae</taxon>
        <taxon>Candidatus Glomeribacter</taxon>
    </lineage>
</organism>
<gene>
    <name evidence="2" type="ORF">CAGGBEG34_210098</name>
</gene>
<comment type="caution">
    <text evidence="2">The sequence shown here is derived from an EMBL/GenBank/DDBJ whole genome shotgun (WGS) entry which is preliminary data.</text>
</comment>
<dbReference type="STRING" id="1070319.CAGGBEG34_210098"/>
<keyword evidence="3" id="KW-1185">Reference proteome</keyword>
<protein>
    <submittedName>
        <fullName evidence="2">Uncharacterized protein</fullName>
    </submittedName>
</protein>
<dbReference type="AlphaFoldDB" id="G2J8Y3"/>
<reference evidence="2 3" key="1">
    <citation type="submission" date="2011-08" db="EMBL/GenBank/DDBJ databases">
        <title>The genome of the obligate endobacterium of an arbuscular mycorrhizal fungus reveals an interphylum network of nutritional interactions.</title>
        <authorList>
            <person name="Ghignone S."/>
            <person name="Salvioli A."/>
            <person name="Anca I."/>
            <person name="Lumini E."/>
            <person name="Ortu G."/>
            <person name="Petiti L."/>
            <person name="Cruveiller S."/>
            <person name="Bianciotto V."/>
            <person name="Piffanelli P."/>
            <person name="Lanfranco L."/>
            <person name="Bonfante P."/>
        </authorList>
    </citation>
    <scope>NUCLEOTIDE SEQUENCE [LARGE SCALE GENOMIC DNA]</scope>
    <source>
        <strain evidence="2 3">BEG34</strain>
    </source>
</reference>
<evidence type="ECO:0000313" key="3">
    <source>
        <dbReference type="Proteomes" id="UP000054051"/>
    </source>
</evidence>
<proteinExistence type="predicted"/>
<dbReference type="EMBL" id="CAFB01000038">
    <property type="protein sequence ID" value="CCD29230.1"/>
    <property type="molecule type" value="Genomic_DNA"/>
</dbReference>